<dbReference type="InterPro" id="IPR002687">
    <property type="entry name" value="Nop_dom"/>
</dbReference>
<dbReference type="SMART" id="SM00931">
    <property type="entry name" value="NOSIC"/>
    <property type="match status" value="1"/>
</dbReference>
<feature type="compositionally biased region" description="Basic and acidic residues" evidence="5">
    <location>
        <begin position="421"/>
        <end position="433"/>
    </location>
</feature>
<proteinExistence type="inferred from homology"/>
<evidence type="ECO:0000256" key="5">
    <source>
        <dbReference type="SAM" id="MobiDB-lite"/>
    </source>
</evidence>
<reference evidence="7 8" key="1">
    <citation type="submission" date="2019-03" db="EMBL/GenBank/DDBJ databases">
        <title>Single cell metagenomics reveals metabolic interactions within the superorganism composed of flagellate Streblomastix strix and complex community of Bacteroidetes bacteria on its surface.</title>
        <authorList>
            <person name="Treitli S.C."/>
            <person name="Kolisko M."/>
            <person name="Husnik F."/>
            <person name="Keeling P."/>
            <person name="Hampl V."/>
        </authorList>
    </citation>
    <scope>NUCLEOTIDE SEQUENCE [LARGE SCALE GENOMIC DNA]</scope>
    <source>
        <strain evidence="7">ST1C</strain>
    </source>
</reference>
<dbReference type="GO" id="GO:0042254">
    <property type="term" value="P:ribosome biogenesis"/>
    <property type="evidence" value="ECO:0007669"/>
    <property type="project" value="UniProtKB-KW"/>
</dbReference>
<accession>A0A5J4V311</accession>
<feature type="region of interest" description="Disordered" evidence="5">
    <location>
        <begin position="351"/>
        <end position="392"/>
    </location>
</feature>
<feature type="compositionally biased region" description="Polar residues" evidence="5">
    <location>
        <begin position="469"/>
        <end position="480"/>
    </location>
</feature>
<dbReference type="GO" id="GO:0031428">
    <property type="term" value="C:box C/D methylation guide snoRNP complex"/>
    <property type="evidence" value="ECO:0007669"/>
    <property type="project" value="InterPro"/>
</dbReference>
<dbReference type="Pfam" id="PF01798">
    <property type="entry name" value="Nop"/>
    <property type="match status" value="1"/>
</dbReference>
<feature type="compositionally biased region" description="Basic and acidic residues" evidence="5">
    <location>
        <begin position="587"/>
        <end position="611"/>
    </location>
</feature>
<feature type="compositionally biased region" description="Acidic residues" evidence="5">
    <location>
        <begin position="355"/>
        <end position="366"/>
    </location>
</feature>
<dbReference type="Proteomes" id="UP000324800">
    <property type="component" value="Unassembled WGS sequence"/>
</dbReference>
<dbReference type="EMBL" id="SNRW01010248">
    <property type="protein sequence ID" value="KAA6376833.1"/>
    <property type="molecule type" value="Genomic_DNA"/>
</dbReference>
<evidence type="ECO:0000256" key="4">
    <source>
        <dbReference type="ARBA" id="ARBA00023242"/>
    </source>
</evidence>
<dbReference type="InterPro" id="IPR045056">
    <property type="entry name" value="Nop56/Nop58"/>
</dbReference>
<comment type="similarity">
    <text evidence="2">Belongs to the NOP5/NOP56 family.</text>
</comment>
<evidence type="ECO:0000313" key="7">
    <source>
        <dbReference type="EMBL" id="KAA6376833.1"/>
    </source>
</evidence>
<feature type="domain" description="Nop" evidence="6">
    <location>
        <begin position="250"/>
        <end position="367"/>
    </location>
</feature>
<dbReference type="FunFam" id="1.10.246.90:FF:000005">
    <property type="entry name" value="Nucleolar protein 5, putative"/>
    <property type="match status" value="1"/>
</dbReference>
<organism evidence="7 8">
    <name type="scientific">Streblomastix strix</name>
    <dbReference type="NCBI Taxonomy" id="222440"/>
    <lineage>
        <taxon>Eukaryota</taxon>
        <taxon>Metamonada</taxon>
        <taxon>Preaxostyla</taxon>
        <taxon>Oxymonadida</taxon>
        <taxon>Streblomastigidae</taxon>
        <taxon>Streblomastix</taxon>
    </lineage>
</organism>
<gene>
    <name evidence="7" type="ORF">EZS28_027640</name>
</gene>
<evidence type="ECO:0000256" key="3">
    <source>
        <dbReference type="ARBA" id="ARBA00022517"/>
    </source>
</evidence>
<feature type="compositionally biased region" description="Polar residues" evidence="5">
    <location>
        <begin position="377"/>
        <end position="392"/>
    </location>
</feature>
<dbReference type="Gene3D" id="1.10.246.90">
    <property type="entry name" value="Nop domain"/>
    <property type="match status" value="1"/>
</dbReference>
<keyword evidence="3" id="KW-0690">Ribosome biogenesis</keyword>
<dbReference type="PANTHER" id="PTHR10894">
    <property type="entry name" value="NUCLEOLAR PROTEIN 5 NUCLEOLAR PROTEIN NOP5 NOP58"/>
    <property type="match status" value="1"/>
</dbReference>
<feature type="compositionally biased region" description="Basic and acidic residues" evidence="5">
    <location>
        <begin position="455"/>
        <end position="467"/>
    </location>
</feature>
<evidence type="ECO:0000259" key="6">
    <source>
        <dbReference type="PROSITE" id="PS51358"/>
    </source>
</evidence>
<dbReference type="SUPFAM" id="SSF89124">
    <property type="entry name" value="Nop domain"/>
    <property type="match status" value="1"/>
</dbReference>
<dbReference type="InterPro" id="IPR036070">
    <property type="entry name" value="Nop_dom_sf"/>
</dbReference>
<evidence type="ECO:0000256" key="2">
    <source>
        <dbReference type="ARBA" id="ARBA00009211"/>
    </source>
</evidence>
<dbReference type="InterPro" id="IPR012976">
    <property type="entry name" value="NOSIC"/>
</dbReference>
<comment type="subcellular location">
    <subcellularLocation>
        <location evidence="1">Nucleus</location>
        <location evidence="1">Nucleolus</location>
    </subcellularLocation>
</comment>
<dbReference type="GO" id="GO:0032040">
    <property type="term" value="C:small-subunit processome"/>
    <property type="evidence" value="ECO:0007669"/>
    <property type="project" value="InterPro"/>
</dbReference>
<dbReference type="OrthoDB" id="6780543at2759"/>
<keyword evidence="4" id="KW-0539">Nucleus</keyword>
<dbReference type="FunFam" id="1.10.287.4070:FF:000001">
    <property type="entry name" value="Probable Nucleolar protein 58"/>
    <property type="match status" value="1"/>
</dbReference>
<dbReference type="Pfam" id="PF08156">
    <property type="entry name" value="NOP5NT"/>
    <property type="match status" value="1"/>
</dbReference>
<sequence>MLVLLETPAGFGLFSVNEGVKISELTPENVARIAHFIEFSKFDSIKEALSSSTFITEGKLPLQLLNFLEGTVKAQKLSGDLAVADHKTELEKVVNAEDLRKMSIGLSHSLSRYKLKFSPEKIDVMIVQAVELLTALLEDIDKEINTYAMRTREWYGWHFPELSKIIENNQHYAQVVLRMGQRLNGLEIDFSDIIPEDEEIKMKEAIKISMGVTASEDDILNIKALCEQVVELYISRQQLSEYLHNRMVAIAPNLTLLAGDLVGAKLIASAGTLLSLAKHPSSTVQILGAEKALFRALKTQHNTPKYGLIYRASLVGKTSAKNKGKIARVLANKISLTARYDALGIVEEDKKEEIKEESDDESESEDDQRKKKKTKKINQQSSSLQHIPSTQLGQQCLDQVERRQRQIEGVFAPPAQLSGQGKDKFKVGKKNQEKPPQFTPKPQYNTKTDVYNPLKDLKQEMDQKIKIESGNNEDQSNKQQIGEEKKSKEERKKEKKEKKKQKKEEESVSLIQQTEMVKDEQKSINTSVERDQEKKKEKKKKKELKAEEEKIGKVDIKSESVERIEIVPEMKKKKRKRNEEDQNELQQEQKHSIKQDDEIEESEKKAKDDKKKEKKEKKNKLKRRREIEEDDD</sequence>
<feature type="compositionally biased region" description="Polar residues" evidence="5">
    <location>
        <begin position="440"/>
        <end position="449"/>
    </location>
</feature>
<dbReference type="InterPro" id="IPR042239">
    <property type="entry name" value="Nop_C"/>
</dbReference>
<feature type="region of interest" description="Disordered" evidence="5">
    <location>
        <begin position="410"/>
        <end position="632"/>
    </location>
</feature>
<dbReference type="PANTHER" id="PTHR10894:SF1">
    <property type="entry name" value="NUCLEOLAR PROTEIN 58"/>
    <property type="match status" value="1"/>
</dbReference>
<dbReference type="Gene3D" id="1.10.287.4070">
    <property type="match status" value="1"/>
</dbReference>
<name>A0A5J4V311_9EUKA</name>
<comment type="caution">
    <text evidence="7">The sequence shown here is derived from an EMBL/GenBank/DDBJ whole genome shotgun (WGS) entry which is preliminary data.</text>
</comment>
<feature type="compositionally biased region" description="Basic residues" evidence="5">
    <location>
        <begin position="612"/>
        <end position="624"/>
    </location>
</feature>
<evidence type="ECO:0000256" key="1">
    <source>
        <dbReference type="ARBA" id="ARBA00004604"/>
    </source>
</evidence>
<evidence type="ECO:0000313" key="8">
    <source>
        <dbReference type="Proteomes" id="UP000324800"/>
    </source>
</evidence>
<feature type="compositionally biased region" description="Basic and acidic residues" evidence="5">
    <location>
        <begin position="481"/>
        <end position="492"/>
    </location>
</feature>
<feature type="compositionally biased region" description="Basic and acidic residues" evidence="5">
    <location>
        <begin position="544"/>
        <end position="570"/>
    </location>
</feature>
<feature type="compositionally biased region" description="Basic and acidic residues" evidence="5">
    <location>
        <begin position="516"/>
        <end position="535"/>
    </location>
</feature>
<dbReference type="PROSITE" id="PS51358">
    <property type="entry name" value="NOP"/>
    <property type="match status" value="1"/>
</dbReference>
<dbReference type="InterPro" id="IPR012974">
    <property type="entry name" value="NOP58/56_N"/>
</dbReference>
<dbReference type="AlphaFoldDB" id="A0A5J4V311"/>
<dbReference type="GO" id="GO:0030515">
    <property type="term" value="F:snoRNA binding"/>
    <property type="evidence" value="ECO:0007669"/>
    <property type="project" value="InterPro"/>
</dbReference>
<protein>
    <submittedName>
        <fullName evidence="7">Putative Nucleolar protein 58</fullName>
    </submittedName>
</protein>